<evidence type="ECO:0000313" key="1">
    <source>
        <dbReference type="EMBL" id="KFG47066.1"/>
    </source>
</evidence>
<sequence>MRLCLPGNTSEVTPAHADDCSWQYREQAASQLHHAEAIKTQITTTVEDEEEVVSSTLRAHRSRYAVRRTIKRVRATFSAGVSQAATVLAGQGAPQSHQQVLSTVAMVQTEHMPQLPSHQIASPPFLVQVLLPSAPPVTTAGDASK</sequence>
<reference evidence="1 2" key="1">
    <citation type="submission" date="2014-02" db="EMBL/GenBank/DDBJ databases">
        <authorList>
            <person name="Sibley D."/>
            <person name="Venepally P."/>
            <person name="Karamycheva S."/>
            <person name="Hadjithomas M."/>
            <person name="Khan A."/>
            <person name="Brunk B."/>
            <person name="Roos D."/>
            <person name="Caler E."/>
            <person name="Lorenzi H."/>
        </authorList>
    </citation>
    <scope>NUCLEOTIDE SEQUENCE [LARGE SCALE GENOMIC DNA]</scope>
    <source>
        <strain evidence="1 2">GAB2-2007-GAL-DOM2</strain>
    </source>
</reference>
<proteinExistence type="predicted"/>
<name>A0A086KRP8_TOXGO</name>
<evidence type="ECO:0000313" key="2">
    <source>
        <dbReference type="Proteomes" id="UP000028837"/>
    </source>
</evidence>
<dbReference type="AlphaFoldDB" id="A0A086KRP8"/>
<organism evidence="1 2">
    <name type="scientific">Toxoplasma gondii GAB2-2007-GAL-DOM2</name>
    <dbReference type="NCBI Taxonomy" id="1130820"/>
    <lineage>
        <taxon>Eukaryota</taxon>
        <taxon>Sar</taxon>
        <taxon>Alveolata</taxon>
        <taxon>Apicomplexa</taxon>
        <taxon>Conoidasida</taxon>
        <taxon>Coccidia</taxon>
        <taxon>Eucoccidiorida</taxon>
        <taxon>Eimeriorina</taxon>
        <taxon>Sarcocystidae</taxon>
        <taxon>Toxoplasma</taxon>
    </lineage>
</organism>
<gene>
    <name evidence="1" type="ORF">TGDOM2_245760</name>
</gene>
<comment type="caution">
    <text evidence="1">The sequence shown here is derived from an EMBL/GenBank/DDBJ whole genome shotgun (WGS) entry which is preliminary data.</text>
</comment>
<accession>A0A086KRP8</accession>
<dbReference type="Proteomes" id="UP000028837">
    <property type="component" value="Unassembled WGS sequence"/>
</dbReference>
<dbReference type="VEuPathDB" id="ToxoDB:TGDOM2_245760"/>
<protein>
    <submittedName>
        <fullName evidence="1">Uncharacterized protein</fullName>
    </submittedName>
</protein>
<dbReference type="EMBL" id="AHZU02000228">
    <property type="protein sequence ID" value="KFG47066.1"/>
    <property type="molecule type" value="Genomic_DNA"/>
</dbReference>